<evidence type="ECO:0000313" key="3">
    <source>
        <dbReference type="Proteomes" id="UP001614394"/>
    </source>
</evidence>
<name>A0ABW8CIN1_9ACTN</name>
<dbReference type="EMBL" id="JBITYG010000017">
    <property type="protein sequence ID" value="MFI9106314.1"/>
    <property type="molecule type" value="Genomic_DNA"/>
</dbReference>
<protein>
    <submittedName>
        <fullName evidence="2">Uncharacterized protein</fullName>
    </submittedName>
</protein>
<accession>A0ABW8CIN1</accession>
<sequence>MTTNAITVNVNRARHALAAAVSWGAGAPAPEAAVRTGPADLDLLHGMPVTPAAEAAPQPPRAAEVATPAPVRRGSARHRPAAVRG</sequence>
<evidence type="ECO:0000256" key="1">
    <source>
        <dbReference type="SAM" id="MobiDB-lite"/>
    </source>
</evidence>
<feature type="compositionally biased region" description="Low complexity" evidence="1">
    <location>
        <begin position="51"/>
        <end position="66"/>
    </location>
</feature>
<dbReference type="RefSeq" id="WP_399657738.1">
    <property type="nucleotide sequence ID" value="NZ_JBITYG010000017.1"/>
</dbReference>
<dbReference type="Proteomes" id="UP001614394">
    <property type="component" value="Unassembled WGS sequence"/>
</dbReference>
<proteinExistence type="predicted"/>
<reference evidence="2 3" key="1">
    <citation type="submission" date="2024-10" db="EMBL/GenBank/DDBJ databases">
        <title>The Natural Products Discovery Center: Release of the First 8490 Sequenced Strains for Exploring Actinobacteria Biosynthetic Diversity.</title>
        <authorList>
            <person name="Kalkreuter E."/>
            <person name="Kautsar S.A."/>
            <person name="Yang D."/>
            <person name="Bader C.D."/>
            <person name="Teijaro C.N."/>
            <person name="Fluegel L."/>
            <person name="Davis C.M."/>
            <person name="Simpson J.R."/>
            <person name="Lauterbach L."/>
            <person name="Steele A.D."/>
            <person name="Gui C."/>
            <person name="Meng S."/>
            <person name="Li G."/>
            <person name="Viehrig K."/>
            <person name="Ye F."/>
            <person name="Su P."/>
            <person name="Kiefer A.F."/>
            <person name="Nichols A."/>
            <person name="Cepeda A.J."/>
            <person name="Yan W."/>
            <person name="Fan B."/>
            <person name="Jiang Y."/>
            <person name="Adhikari A."/>
            <person name="Zheng C.-J."/>
            <person name="Schuster L."/>
            <person name="Cowan T.M."/>
            <person name="Smanski M.J."/>
            <person name="Chevrette M.G."/>
            <person name="De Carvalho L.P.S."/>
            <person name="Shen B."/>
        </authorList>
    </citation>
    <scope>NUCLEOTIDE SEQUENCE [LARGE SCALE GENOMIC DNA]</scope>
    <source>
        <strain evidence="2 3">NPDC053399</strain>
    </source>
</reference>
<organism evidence="2 3">
    <name type="scientific">Streptomyces fildesensis</name>
    <dbReference type="NCBI Taxonomy" id="375757"/>
    <lineage>
        <taxon>Bacteria</taxon>
        <taxon>Bacillati</taxon>
        <taxon>Actinomycetota</taxon>
        <taxon>Actinomycetes</taxon>
        <taxon>Kitasatosporales</taxon>
        <taxon>Streptomycetaceae</taxon>
        <taxon>Streptomyces</taxon>
    </lineage>
</organism>
<comment type="caution">
    <text evidence="2">The sequence shown here is derived from an EMBL/GenBank/DDBJ whole genome shotgun (WGS) entry which is preliminary data.</text>
</comment>
<feature type="compositionally biased region" description="Basic residues" evidence="1">
    <location>
        <begin position="74"/>
        <end position="85"/>
    </location>
</feature>
<feature type="region of interest" description="Disordered" evidence="1">
    <location>
        <begin position="51"/>
        <end position="85"/>
    </location>
</feature>
<gene>
    <name evidence="2" type="ORF">ACIGXA_38000</name>
</gene>
<keyword evidence="3" id="KW-1185">Reference proteome</keyword>
<evidence type="ECO:0000313" key="2">
    <source>
        <dbReference type="EMBL" id="MFI9106314.1"/>
    </source>
</evidence>